<dbReference type="Gene3D" id="3.30.70.1230">
    <property type="entry name" value="Nucleotide cyclase"/>
    <property type="match status" value="1"/>
</dbReference>
<evidence type="ECO:0000313" key="5">
    <source>
        <dbReference type="EMBL" id="MDX8526863.1"/>
    </source>
</evidence>
<accession>A0ABU4ZNC6</accession>
<feature type="repeat" description="TPR" evidence="3">
    <location>
        <begin position="414"/>
        <end position="447"/>
    </location>
</feature>
<keyword evidence="2 3" id="KW-0802">TPR repeat</keyword>
<dbReference type="InterPro" id="IPR013105">
    <property type="entry name" value="TPR_2"/>
</dbReference>
<keyword evidence="6" id="KW-1185">Reference proteome</keyword>
<dbReference type="SUPFAM" id="SSF48452">
    <property type="entry name" value="TPR-like"/>
    <property type="match status" value="1"/>
</dbReference>
<comment type="caution">
    <text evidence="5">The sequence shown here is derived from an EMBL/GenBank/DDBJ whole genome shotgun (WGS) entry which is preliminary data.</text>
</comment>
<dbReference type="InterPro" id="IPR011990">
    <property type="entry name" value="TPR-like_helical_dom_sf"/>
</dbReference>
<dbReference type="PANTHER" id="PTHR43081">
    <property type="entry name" value="ADENYLATE CYCLASE, TERMINAL-DIFFERENTIATION SPECIFIC-RELATED"/>
    <property type="match status" value="1"/>
</dbReference>
<dbReference type="PROSITE" id="PS50005">
    <property type="entry name" value="TPR"/>
    <property type="match status" value="1"/>
</dbReference>
<evidence type="ECO:0000256" key="3">
    <source>
        <dbReference type="PROSITE-ProRule" id="PRU00339"/>
    </source>
</evidence>
<feature type="domain" description="Guanylate cyclase" evidence="4">
    <location>
        <begin position="12"/>
        <end position="127"/>
    </location>
</feature>
<dbReference type="RefSeq" id="WP_320234804.1">
    <property type="nucleotide sequence ID" value="NZ_JAVIJF010000015.1"/>
</dbReference>
<gene>
    <name evidence="5" type="ORF">RFM68_20390</name>
</gene>
<organism evidence="5 6">
    <name type="scientific">Mesorhizobium montanum</name>
    <dbReference type="NCBI Taxonomy" id="3072323"/>
    <lineage>
        <taxon>Bacteria</taxon>
        <taxon>Pseudomonadati</taxon>
        <taxon>Pseudomonadota</taxon>
        <taxon>Alphaproteobacteria</taxon>
        <taxon>Hyphomicrobiales</taxon>
        <taxon>Phyllobacteriaceae</taxon>
        <taxon>Mesorhizobium</taxon>
    </lineage>
</organism>
<sequence>MNQASAHRRLAAILVADVVGYSRLMEANETGTLSALRERRKGIIEPLVREHDGRIVKFIGDGVLVEFASAVNALKCALDVQNRMAESNENLADRKRILLRIGLNLGDVVGEGSDIFGDGVNIAARLEGLSEPGGICISGKINDEIRGKVDVSAMDLGEVTLKNITRPVRAFRIMSGITPTPQGVSREPVDSRPSIGVLPFTNMSGDQEQEYFADGITEDIITELARNRGLFVIARNSSFTFKGTAVDIAEAGRKLGVRYLVEGSVRRVGKRVRITAQLIEAATGSHVWAERYDRELEDIFAVQDEVTRSIVAAVPGYVESDVVKASRRKPTESLGAYDHYLRGMEIVNRWRNDDIPQAMAEFESAVTLDPNFARAHAAVGHMHVRVYWQTLAPQALEKADTETELAVRLDGEDSRCLAIRGMCLMLDKNFDAAAESFQRALQLTPDNADLNDMMAYYLLCTGQASEAIERSLKTIRASPLFLPASLSETMGMAFMMTRQYEEAIKSFAAISSPYYYIHVYAAGCLAKLGRLEDARRQGRLANKIKPDWPSVDWGYQYTKEEYREHERELALLAVRALEDGR</sequence>
<dbReference type="Gene3D" id="1.25.40.10">
    <property type="entry name" value="Tetratricopeptide repeat domain"/>
    <property type="match status" value="2"/>
</dbReference>
<dbReference type="EMBL" id="JAVIJF010000015">
    <property type="protein sequence ID" value="MDX8526863.1"/>
    <property type="molecule type" value="Genomic_DNA"/>
</dbReference>
<evidence type="ECO:0000256" key="2">
    <source>
        <dbReference type="ARBA" id="ARBA00022803"/>
    </source>
</evidence>
<dbReference type="Pfam" id="PF00211">
    <property type="entry name" value="Guanylate_cyc"/>
    <property type="match status" value="1"/>
</dbReference>
<dbReference type="Pfam" id="PF07719">
    <property type="entry name" value="TPR_2"/>
    <property type="match status" value="1"/>
</dbReference>
<dbReference type="Proteomes" id="UP001276840">
    <property type="component" value="Unassembled WGS sequence"/>
</dbReference>
<dbReference type="SMART" id="SM00028">
    <property type="entry name" value="TPR"/>
    <property type="match status" value="1"/>
</dbReference>
<dbReference type="InterPro" id="IPR019734">
    <property type="entry name" value="TPR_rpt"/>
</dbReference>
<evidence type="ECO:0000259" key="4">
    <source>
        <dbReference type="PROSITE" id="PS50125"/>
    </source>
</evidence>
<dbReference type="SUPFAM" id="SSF55073">
    <property type="entry name" value="Nucleotide cyclase"/>
    <property type="match status" value="1"/>
</dbReference>
<proteinExistence type="predicted"/>
<name>A0ABU4ZNC6_9HYPH</name>
<dbReference type="PANTHER" id="PTHR43081:SF19">
    <property type="entry name" value="PH-SENSITIVE ADENYLATE CYCLASE RV1264"/>
    <property type="match status" value="1"/>
</dbReference>
<dbReference type="CDD" id="cd07302">
    <property type="entry name" value="CHD"/>
    <property type="match status" value="1"/>
</dbReference>
<evidence type="ECO:0000313" key="6">
    <source>
        <dbReference type="Proteomes" id="UP001276840"/>
    </source>
</evidence>
<keyword evidence="1" id="KW-0677">Repeat</keyword>
<dbReference type="InterPro" id="IPR050697">
    <property type="entry name" value="Adenylyl/Guanylyl_Cyclase_3/4"/>
</dbReference>
<dbReference type="PROSITE" id="PS50125">
    <property type="entry name" value="GUANYLATE_CYCLASE_2"/>
    <property type="match status" value="1"/>
</dbReference>
<dbReference type="Gene3D" id="3.40.50.10070">
    <property type="entry name" value="TolB, N-terminal domain"/>
    <property type="match status" value="1"/>
</dbReference>
<reference evidence="5 6" key="1">
    <citation type="submission" date="2023-08" db="EMBL/GenBank/DDBJ databases">
        <title>Implementing the SeqCode for naming new Mesorhizobium species isolated from Vachellia karroo root nodules.</title>
        <authorList>
            <person name="Van Lill M."/>
        </authorList>
    </citation>
    <scope>NUCLEOTIDE SEQUENCE [LARGE SCALE GENOMIC DNA]</scope>
    <source>
        <strain evidence="5 6">MSK 1335</strain>
    </source>
</reference>
<evidence type="ECO:0000256" key="1">
    <source>
        <dbReference type="ARBA" id="ARBA00022737"/>
    </source>
</evidence>
<dbReference type="InterPro" id="IPR029787">
    <property type="entry name" value="Nucleotide_cyclase"/>
</dbReference>
<dbReference type="InterPro" id="IPR001054">
    <property type="entry name" value="A/G_cyclase"/>
</dbReference>
<protein>
    <submittedName>
        <fullName evidence="5">Tetratricopeptide repeat protein</fullName>
    </submittedName>
</protein>